<keyword evidence="3 4" id="KW-0408">Iron</keyword>
<sequence>MIFPILNIPGLGNGMTIALNAVLHVLISHGVAIGLVAMLALFQTMTYLGRGAFWGQISRTLLGPTVVITTSIGAVTGVGIWFITGTLAPEGIGSLIHLFFWPWFIEWGAFTSEVVLLLTYYYLWDRLAEERPRTLMILGWGYVGMAVCSAILISGILGFMLTPDGWPFSGGFRRAYFNPTFIPQCFLRVSEGLALGALFVVTWIAWRYKGPREERGRALRLAGAIFLGAALVATASCFVYFSRVPMTYLTHWKFAVATSALSQRPDFLPLANGLAGLLVLATALAALLRRPGLCRALCVPTIILCVGLVTEFERVREFVRGPYLLPGYLYANQIPLVESKGLAAKNEAFMPTMRWVNDNGIQSPAMRDGAALFAANCGVCHTEGGINDIRKRIAGRTLDGVNAITAITEGLAPFMTPFTGTEQERLLLANYLFTLANQDARLQGPAPKEK</sequence>
<dbReference type="Proteomes" id="UP000006250">
    <property type="component" value="Unassembled WGS sequence"/>
</dbReference>
<feature type="domain" description="Cytochrome c" evidence="6">
    <location>
        <begin position="364"/>
        <end position="436"/>
    </location>
</feature>
<dbReference type="EMBL" id="AECZ01000014">
    <property type="protein sequence ID" value="EFL50894.1"/>
    <property type="molecule type" value="Genomic_DNA"/>
</dbReference>
<gene>
    <name evidence="7" type="ORF">DesfrDRAFT_2266</name>
</gene>
<keyword evidence="5" id="KW-0812">Transmembrane</keyword>
<accession>E1JXB7</accession>
<organism evidence="7 8">
    <name type="scientific">Solidesulfovibrio fructosivorans JJ]</name>
    <dbReference type="NCBI Taxonomy" id="596151"/>
    <lineage>
        <taxon>Bacteria</taxon>
        <taxon>Pseudomonadati</taxon>
        <taxon>Thermodesulfobacteriota</taxon>
        <taxon>Desulfovibrionia</taxon>
        <taxon>Desulfovibrionales</taxon>
        <taxon>Desulfovibrionaceae</taxon>
        <taxon>Solidesulfovibrio</taxon>
    </lineage>
</organism>
<dbReference type="SUPFAM" id="SSF46626">
    <property type="entry name" value="Cytochrome c"/>
    <property type="match status" value="1"/>
</dbReference>
<dbReference type="GO" id="GO:0009055">
    <property type="term" value="F:electron transfer activity"/>
    <property type="evidence" value="ECO:0007669"/>
    <property type="project" value="InterPro"/>
</dbReference>
<dbReference type="STRING" id="596151.DesfrDRAFT_2266"/>
<evidence type="ECO:0000256" key="2">
    <source>
        <dbReference type="ARBA" id="ARBA00022723"/>
    </source>
</evidence>
<feature type="transmembrane region" description="Helical" evidence="5">
    <location>
        <begin position="218"/>
        <end position="241"/>
    </location>
</feature>
<dbReference type="GO" id="GO:0020037">
    <property type="term" value="F:heme binding"/>
    <property type="evidence" value="ECO:0007669"/>
    <property type="project" value="InterPro"/>
</dbReference>
<dbReference type="Gene3D" id="1.10.760.10">
    <property type="entry name" value="Cytochrome c-like domain"/>
    <property type="match status" value="1"/>
</dbReference>
<dbReference type="GO" id="GO:0046872">
    <property type="term" value="F:metal ion binding"/>
    <property type="evidence" value="ECO:0007669"/>
    <property type="project" value="UniProtKB-KW"/>
</dbReference>
<feature type="transmembrane region" description="Helical" evidence="5">
    <location>
        <begin position="61"/>
        <end position="83"/>
    </location>
</feature>
<dbReference type="InterPro" id="IPR036909">
    <property type="entry name" value="Cyt_c-like_dom_sf"/>
</dbReference>
<dbReference type="Pfam" id="PF13442">
    <property type="entry name" value="Cytochrome_CBB3"/>
    <property type="match status" value="1"/>
</dbReference>
<keyword evidence="8" id="KW-1185">Reference proteome</keyword>
<dbReference type="PROSITE" id="PS51007">
    <property type="entry name" value="CYTC"/>
    <property type="match status" value="1"/>
</dbReference>
<reference evidence="7 8" key="1">
    <citation type="submission" date="2010-08" db="EMBL/GenBank/DDBJ databases">
        <title>The draft genome of Desulfovibrio fructosovorans JJ.</title>
        <authorList>
            <consortium name="US DOE Joint Genome Institute (JGI-PGF)"/>
            <person name="Lucas S."/>
            <person name="Copeland A."/>
            <person name="Lapidus A."/>
            <person name="Cheng J.-F."/>
            <person name="Bruce D."/>
            <person name="Goodwin L."/>
            <person name="Pitluck S."/>
            <person name="Land M.L."/>
            <person name="Hauser L."/>
            <person name="Chang Y.-J."/>
            <person name="Jeffries C."/>
            <person name="Wall J.D."/>
            <person name="Stahl D.A."/>
            <person name="Arkin A.P."/>
            <person name="Dehal P."/>
            <person name="Stolyar S.M."/>
            <person name="Hazen T.C."/>
            <person name="Woyke T.J."/>
        </authorList>
    </citation>
    <scope>NUCLEOTIDE SEQUENCE [LARGE SCALE GENOMIC DNA]</scope>
    <source>
        <strain evidence="7 8">JJ</strain>
    </source>
</reference>
<evidence type="ECO:0000313" key="7">
    <source>
        <dbReference type="EMBL" id="EFL50894.1"/>
    </source>
</evidence>
<name>E1JXB7_SOLFR</name>
<dbReference type="OrthoDB" id="9795893at2"/>
<evidence type="ECO:0000313" key="8">
    <source>
        <dbReference type="Proteomes" id="UP000006250"/>
    </source>
</evidence>
<evidence type="ECO:0000256" key="4">
    <source>
        <dbReference type="PROSITE-ProRule" id="PRU00433"/>
    </source>
</evidence>
<comment type="caution">
    <text evidence="7">The sequence shown here is derived from an EMBL/GenBank/DDBJ whole genome shotgun (WGS) entry which is preliminary data.</text>
</comment>
<keyword evidence="5" id="KW-0472">Membrane</keyword>
<evidence type="ECO:0000256" key="3">
    <source>
        <dbReference type="ARBA" id="ARBA00023004"/>
    </source>
</evidence>
<protein>
    <submittedName>
        <fullName evidence="7">Cytochrome c class I</fullName>
    </submittedName>
</protein>
<dbReference type="eggNOG" id="COG1271">
    <property type="taxonomic scope" value="Bacteria"/>
</dbReference>
<keyword evidence="2 4" id="KW-0479">Metal-binding</keyword>
<dbReference type="eggNOG" id="COG2010">
    <property type="taxonomic scope" value="Bacteria"/>
</dbReference>
<dbReference type="RefSeq" id="WP_005993936.1">
    <property type="nucleotide sequence ID" value="NZ_AECZ01000014.1"/>
</dbReference>
<feature type="transmembrane region" description="Helical" evidence="5">
    <location>
        <begin position="135"/>
        <end position="161"/>
    </location>
</feature>
<dbReference type="AlphaFoldDB" id="E1JXB7"/>
<feature type="transmembrane region" description="Helical" evidence="5">
    <location>
        <begin position="267"/>
        <end position="288"/>
    </location>
</feature>
<feature type="transmembrane region" description="Helical" evidence="5">
    <location>
        <begin position="181"/>
        <end position="206"/>
    </location>
</feature>
<evidence type="ECO:0000256" key="5">
    <source>
        <dbReference type="SAM" id="Phobius"/>
    </source>
</evidence>
<feature type="transmembrane region" description="Helical" evidence="5">
    <location>
        <begin position="103"/>
        <end position="123"/>
    </location>
</feature>
<keyword evidence="5" id="KW-1133">Transmembrane helix</keyword>
<evidence type="ECO:0000256" key="1">
    <source>
        <dbReference type="ARBA" id="ARBA00022617"/>
    </source>
</evidence>
<dbReference type="InterPro" id="IPR009056">
    <property type="entry name" value="Cyt_c-like_dom"/>
</dbReference>
<keyword evidence="1 4" id="KW-0349">Heme</keyword>
<evidence type="ECO:0000259" key="6">
    <source>
        <dbReference type="PROSITE" id="PS51007"/>
    </source>
</evidence>
<proteinExistence type="predicted"/>